<accession>A0A833HLU0</accession>
<proteinExistence type="predicted"/>
<evidence type="ECO:0008006" key="3">
    <source>
        <dbReference type="Google" id="ProtNLM"/>
    </source>
</evidence>
<name>A0A833HLU0_9FIRM</name>
<dbReference type="EMBL" id="WBZB01000051">
    <property type="protein sequence ID" value="KAB3526671.1"/>
    <property type="molecule type" value="Genomic_DNA"/>
</dbReference>
<dbReference type="Pfam" id="PF08680">
    <property type="entry name" value="DUF1779"/>
    <property type="match status" value="1"/>
</dbReference>
<reference evidence="1 2" key="1">
    <citation type="submission" date="2019-10" db="EMBL/GenBank/DDBJ databases">
        <title>Alkaliphilus serpentinus sp. nov. and Alkaliphilus pronyensis sp. nov., two novel anaerobic alkaliphilic species isolated from the serpentinized-hosted hydrothermal field of the Prony Bay (New Caledonia).</title>
        <authorList>
            <person name="Postec A."/>
        </authorList>
    </citation>
    <scope>NUCLEOTIDE SEQUENCE [LARGE SCALE GENOMIC DNA]</scope>
    <source>
        <strain evidence="1 2">LacT</strain>
    </source>
</reference>
<evidence type="ECO:0000313" key="1">
    <source>
        <dbReference type="EMBL" id="KAB3526671.1"/>
    </source>
</evidence>
<dbReference type="InterPro" id="IPR036209">
    <property type="entry name" value="YwmB-like_sf"/>
</dbReference>
<dbReference type="Gene3D" id="3.30.360.40">
    <property type="entry name" value="YwmB-like"/>
    <property type="match status" value="1"/>
</dbReference>
<comment type="caution">
    <text evidence="1">The sequence shown here is derived from an EMBL/GenBank/DDBJ whole genome shotgun (WGS) entry which is preliminary data.</text>
</comment>
<dbReference type="RefSeq" id="WP_151866937.1">
    <property type="nucleotide sequence ID" value="NZ_WBZB01000051.1"/>
</dbReference>
<evidence type="ECO:0000313" key="2">
    <source>
        <dbReference type="Proteomes" id="UP000465601"/>
    </source>
</evidence>
<dbReference type="Proteomes" id="UP000465601">
    <property type="component" value="Unassembled WGS sequence"/>
</dbReference>
<sequence length="276" mass="31693">MKKLLLILLFIISLALIRPSVAIFQDDAPFNEDEMKILSAFEKSGAQLAEVSTYKSLQLDNQYIEIEEMEVIIDDLISQLNLKGEVIHYDNTEYYDPYFSDETLDFDGDTILIRRNEEDGYNQITVTALEEIGSITTIIVYSFNSSEIKESYIIIDIVKNKGYKDIVELNKKSIKALEPYGNDIEGTIAMVGFYPHKKTEEETKGIIKDISLVLKASVIEEVQDEAYNSITLYSPFLTNTIEYQNKKVNLQLATRYNSYEDRTYIWIASPLISNTY</sequence>
<organism evidence="1 2">
    <name type="scientific">Alkaliphilus serpentinus</name>
    <dbReference type="NCBI Taxonomy" id="1482731"/>
    <lineage>
        <taxon>Bacteria</taxon>
        <taxon>Bacillati</taxon>
        <taxon>Bacillota</taxon>
        <taxon>Clostridia</taxon>
        <taxon>Peptostreptococcales</taxon>
        <taxon>Natronincolaceae</taxon>
        <taxon>Alkaliphilus</taxon>
    </lineage>
</organism>
<keyword evidence="2" id="KW-1185">Reference proteome</keyword>
<dbReference type="AlphaFoldDB" id="A0A833HLU0"/>
<dbReference type="InterPro" id="IPR014794">
    <property type="entry name" value="DUF1779"/>
</dbReference>
<protein>
    <recommendedName>
        <fullName evidence="3">TATA-box binding</fullName>
    </recommendedName>
</protein>
<dbReference type="OrthoDB" id="1708334at2"/>
<dbReference type="SUPFAM" id="SSF143842">
    <property type="entry name" value="YwmB-like"/>
    <property type="match status" value="1"/>
</dbReference>
<gene>
    <name evidence="1" type="ORF">F8153_13800</name>
</gene>